<dbReference type="InterPro" id="IPR011044">
    <property type="entry name" value="Quino_amine_DH_bsu"/>
</dbReference>
<dbReference type="SUPFAM" id="SSF50998">
    <property type="entry name" value="Quinoprotein alcohol dehydrogenase-like"/>
    <property type="match status" value="2"/>
</dbReference>
<dbReference type="AlphaFoldDB" id="A0A6V8HDB3"/>
<reference evidence="6" key="1">
    <citation type="journal article" date="2015" name="Genome Announc.">
        <title>Draft genome sequence of Talaromyces cellulolyticus strain Y-94, a source of lignocellulosic biomass-degrading enzymes.</title>
        <authorList>
            <person name="Fujii T."/>
            <person name="Koike H."/>
            <person name="Sawayama S."/>
            <person name="Yano S."/>
            <person name="Inoue H."/>
        </authorList>
    </citation>
    <scope>NUCLEOTIDE SEQUENCE [LARGE SCALE GENOMIC DNA]</scope>
    <source>
        <strain evidence="6">Y-94</strain>
    </source>
</reference>
<keyword evidence="6" id="KW-1185">Reference proteome</keyword>
<feature type="repeat" description="WD" evidence="3">
    <location>
        <begin position="597"/>
        <end position="633"/>
    </location>
</feature>
<dbReference type="CDD" id="cd00200">
    <property type="entry name" value="WD40"/>
    <property type="match status" value="1"/>
</dbReference>
<dbReference type="PROSITE" id="PS50294">
    <property type="entry name" value="WD_REPEATS_REGION"/>
    <property type="match status" value="2"/>
</dbReference>
<evidence type="ECO:0000256" key="3">
    <source>
        <dbReference type="PROSITE-ProRule" id="PRU00221"/>
    </source>
</evidence>
<dbReference type="Pfam" id="PF00400">
    <property type="entry name" value="WD40"/>
    <property type="match status" value="2"/>
</dbReference>
<dbReference type="PROSITE" id="PS00678">
    <property type="entry name" value="WD_REPEATS_1"/>
    <property type="match status" value="1"/>
</dbReference>
<comment type="caution">
    <text evidence="5">The sequence shown here is derived from an EMBL/GenBank/DDBJ whole genome shotgun (WGS) entry which is preliminary data.</text>
</comment>
<dbReference type="InterPro" id="IPR019775">
    <property type="entry name" value="WD40_repeat_CS"/>
</dbReference>
<evidence type="ECO:0000259" key="4">
    <source>
        <dbReference type="Pfam" id="PF12894"/>
    </source>
</evidence>
<evidence type="ECO:0000313" key="5">
    <source>
        <dbReference type="EMBL" id="GAM39470.1"/>
    </source>
</evidence>
<dbReference type="PANTHER" id="PTHR19879:SF9">
    <property type="entry name" value="TRANSCRIPTION INITIATION FACTOR TFIID SUBUNIT 5"/>
    <property type="match status" value="1"/>
</dbReference>
<dbReference type="SMART" id="SM00320">
    <property type="entry name" value="WD40"/>
    <property type="match status" value="6"/>
</dbReference>
<dbReference type="Pfam" id="PF12894">
    <property type="entry name" value="ANAPC4_WD40"/>
    <property type="match status" value="1"/>
</dbReference>
<evidence type="ECO:0000256" key="1">
    <source>
        <dbReference type="ARBA" id="ARBA00022574"/>
    </source>
</evidence>
<accession>A0A6V8HDB3</accession>
<keyword evidence="2" id="KW-0677">Repeat</keyword>
<organism evidence="5 6">
    <name type="scientific">Talaromyces pinophilus</name>
    <name type="common">Penicillium pinophilum</name>
    <dbReference type="NCBI Taxonomy" id="128442"/>
    <lineage>
        <taxon>Eukaryota</taxon>
        <taxon>Fungi</taxon>
        <taxon>Dikarya</taxon>
        <taxon>Ascomycota</taxon>
        <taxon>Pezizomycotina</taxon>
        <taxon>Eurotiomycetes</taxon>
        <taxon>Eurotiomycetidae</taxon>
        <taxon>Eurotiales</taxon>
        <taxon>Trichocomaceae</taxon>
        <taxon>Talaromyces</taxon>
        <taxon>Talaromyces sect. Talaromyces</taxon>
    </lineage>
</organism>
<dbReference type="EMBL" id="DF933830">
    <property type="protein sequence ID" value="GAM39470.1"/>
    <property type="molecule type" value="Genomic_DNA"/>
</dbReference>
<dbReference type="InterPro" id="IPR015943">
    <property type="entry name" value="WD40/YVTN_repeat-like_dom_sf"/>
</dbReference>
<dbReference type="PROSITE" id="PS50082">
    <property type="entry name" value="WD_REPEATS_2"/>
    <property type="match status" value="2"/>
</dbReference>
<sequence length="777" mass="86664">MPDVEEILSSLHSVLSVPEDNTRAVELLHLSFRDFLLDPQRCLDAYFRITEVGAHAILHKNCVELMSALLRRNICDIAVGALVADIEPAQLEKSLPAHLRYACHYWVYHLKSGLIEPSDNDQVHQFLKTHPLHWLEVMRVTGSVPQAVQEINKLLSYLSPMSGDKSQELYAVVHDVHRFLLKFRAVIEVAPLQLYASCIVFAPAESITRSAFERDLSESLPRLLDEDTDWDPLLLAIDHVGENAVLSPDGKIVASADGEVWDVATGTVICTPGSSNNYDYVDYDDDGPFRATLSDDAKILICVSRKGKVESLAIATGRRVELVAPSSEEWCSEVTFSADGKRIVILWKNEGSAFIDVRIQQVLRKNGVEYNQIKNAGFHPNGKMLASASDDQALRLWDPSSGRLLKKLETNSGTVSVVRFSHQGAILASLSDNEICLWDPATGRLIRTIDIIDWIENIAFSPNGMFLAASGQQVYVWNLAESGELVQEFDNNSQVHDLLFSADGRIMASTSSDALRLWDITMHRSTRQVVAHDDQIQRLWLSQDGRLVISEAIIWELKLWNEKTGEHLRDIDVGERACEPYAIRLWDLSTRRIVHTLQDHTGGVQFLEFSTDGKLLASASKDGTVHLWNTSTGVDEAILTGSSGNGSMLTSFSYPRIRIWDPATGELLGKRANILRNADHRFPGIWWSPDGQILHSTLGIIDLEAIFPSSLGSRSTGARGAYLDNYWVVQGMEKILMLLFEHRVHCVVWNDGLLIMGNKSGRLSVLQMGEVNTKVTD</sequence>
<dbReference type="InterPro" id="IPR011047">
    <property type="entry name" value="Quinoprotein_ADH-like_sf"/>
</dbReference>
<gene>
    <name evidence="5" type="ORF">TCE0_034f11048</name>
</gene>
<name>A0A6V8HDB3_TALPI</name>
<evidence type="ECO:0000256" key="2">
    <source>
        <dbReference type="ARBA" id="ARBA00022737"/>
    </source>
</evidence>
<dbReference type="InterPro" id="IPR001680">
    <property type="entry name" value="WD40_rpt"/>
</dbReference>
<protein>
    <submittedName>
        <fullName evidence="5">WD repeat-containing protein</fullName>
    </submittedName>
</protein>
<feature type="repeat" description="WD" evidence="3">
    <location>
        <begin position="373"/>
        <end position="407"/>
    </location>
</feature>
<keyword evidence="1 3" id="KW-0853">WD repeat</keyword>
<dbReference type="PANTHER" id="PTHR19879">
    <property type="entry name" value="TRANSCRIPTION INITIATION FACTOR TFIID"/>
    <property type="match status" value="1"/>
</dbReference>
<proteinExistence type="predicted"/>
<dbReference type="SUPFAM" id="SSF50969">
    <property type="entry name" value="YVTN repeat-like/Quinoprotein amine dehydrogenase"/>
    <property type="match status" value="1"/>
</dbReference>
<dbReference type="InterPro" id="IPR024977">
    <property type="entry name" value="Apc4-like_WD40_dom"/>
</dbReference>
<evidence type="ECO:0000313" key="6">
    <source>
        <dbReference type="Proteomes" id="UP000053095"/>
    </source>
</evidence>
<dbReference type="Proteomes" id="UP000053095">
    <property type="component" value="Unassembled WGS sequence"/>
</dbReference>
<feature type="domain" description="Anaphase-promoting complex subunit 4-like WD40" evidence="4">
    <location>
        <begin position="366"/>
        <end position="422"/>
    </location>
</feature>
<dbReference type="Gene3D" id="2.130.10.10">
    <property type="entry name" value="YVTN repeat-like/Quinoprotein amine dehydrogenase"/>
    <property type="match status" value="3"/>
</dbReference>